<gene>
    <name evidence="2" type="ORF">H5P28_14045</name>
</gene>
<accession>A0A842HFG6</accession>
<evidence type="ECO:0000256" key="1">
    <source>
        <dbReference type="SAM" id="SignalP"/>
    </source>
</evidence>
<organism evidence="2 3">
    <name type="scientific">Ruficoccus amylovorans</name>
    <dbReference type="NCBI Taxonomy" id="1804625"/>
    <lineage>
        <taxon>Bacteria</taxon>
        <taxon>Pseudomonadati</taxon>
        <taxon>Verrucomicrobiota</taxon>
        <taxon>Opitutia</taxon>
        <taxon>Puniceicoccales</taxon>
        <taxon>Cerasicoccaceae</taxon>
        <taxon>Ruficoccus</taxon>
    </lineage>
</organism>
<evidence type="ECO:0000313" key="3">
    <source>
        <dbReference type="Proteomes" id="UP000546464"/>
    </source>
</evidence>
<feature type="signal peptide" evidence="1">
    <location>
        <begin position="1"/>
        <end position="22"/>
    </location>
</feature>
<evidence type="ECO:0000313" key="2">
    <source>
        <dbReference type="EMBL" id="MBC2595385.1"/>
    </source>
</evidence>
<keyword evidence="3" id="KW-1185">Reference proteome</keyword>
<protein>
    <recommendedName>
        <fullName evidence="4">DUF3887 domain-containing protein</fullName>
    </recommendedName>
</protein>
<keyword evidence="1" id="KW-0732">Signal</keyword>
<dbReference type="RefSeq" id="WP_185676336.1">
    <property type="nucleotide sequence ID" value="NZ_JACHVB010000035.1"/>
</dbReference>
<proteinExistence type="predicted"/>
<evidence type="ECO:0008006" key="4">
    <source>
        <dbReference type="Google" id="ProtNLM"/>
    </source>
</evidence>
<feature type="chain" id="PRO_5032913133" description="DUF3887 domain-containing protein" evidence="1">
    <location>
        <begin position="23"/>
        <end position="162"/>
    </location>
</feature>
<comment type="caution">
    <text evidence="2">The sequence shown here is derived from an EMBL/GenBank/DDBJ whole genome shotgun (WGS) entry which is preliminary data.</text>
</comment>
<dbReference type="AlphaFoldDB" id="A0A842HFG6"/>
<reference evidence="2 3" key="1">
    <citation type="submission" date="2020-07" db="EMBL/GenBank/DDBJ databases">
        <authorList>
            <person name="Feng X."/>
        </authorList>
    </citation>
    <scope>NUCLEOTIDE SEQUENCE [LARGE SCALE GENOMIC DNA]</scope>
    <source>
        <strain evidence="2 3">JCM31066</strain>
    </source>
</reference>
<dbReference type="Proteomes" id="UP000546464">
    <property type="component" value="Unassembled WGS sequence"/>
</dbReference>
<name>A0A842HFG6_9BACT</name>
<dbReference type="EMBL" id="JACHVB010000035">
    <property type="protein sequence ID" value="MBC2595385.1"/>
    <property type="molecule type" value="Genomic_DNA"/>
</dbReference>
<sequence>MRYLAAATTFALSLLAPLTGFAEVIEVQDVTPPANRVGFNQLPDALVQSINSYTRGGSGSAITALTNATPLVSNRNAFAKLMSKEFGQAESLFGVLLKAEPIFVRKITVSYRQYYVLYGYRDGVLFARFDFYQSDKNDTLVDCAFSRDADKILPPATQNMEF</sequence>